<organism evidence="3 4">
    <name type="scientific">Tenacibaculum jejuense</name>
    <dbReference type="NCBI Taxonomy" id="584609"/>
    <lineage>
        <taxon>Bacteria</taxon>
        <taxon>Pseudomonadati</taxon>
        <taxon>Bacteroidota</taxon>
        <taxon>Flavobacteriia</taxon>
        <taxon>Flavobacteriales</taxon>
        <taxon>Flavobacteriaceae</taxon>
        <taxon>Tenacibaculum</taxon>
    </lineage>
</organism>
<keyword evidence="2" id="KW-1133">Transmembrane helix</keyword>
<evidence type="ECO:0000256" key="2">
    <source>
        <dbReference type="SAM" id="Phobius"/>
    </source>
</evidence>
<dbReference type="KEGG" id="tje:TJEJU_0243"/>
<feature type="coiled-coil region" evidence="1">
    <location>
        <begin position="98"/>
        <end position="170"/>
    </location>
</feature>
<keyword evidence="2" id="KW-0472">Membrane</keyword>
<dbReference type="AlphaFoldDB" id="A0A238U4U4"/>
<evidence type="ECO:0000256" key="1">
    <source>
        <dbReference type="SAM" id="Coils"/>
    </source>
</evidence>
<proteinExistence type="predicted"/>
<dbReference type="OrthoDB" id="1435895at2"/>
<sequence length="172" mass="20570">MKRDIRELFKEDEFEKELPENHRIEFLEKLKITSKKKKFPFKKMMGLVASVLVLVSVYLFLPDDKIEEKDQRLLLHVQQIETEYLKNINTEWNNFLELTDDEKLIKKYDDKLKKLSESYKVILSRFNKNPNDINTLEGLISNLQKRLQALKDIQAHIKNLKEKKATHETIII</sequence>
<gene>
    <name evidence="3" type="ORF">TJEJU_0243</name>
</gene>
<feature type="transmembrane region" description="Helical" evidence="2">
    <location>
        <begin position="44"/>
        <end position="61"/>
    </location>
</feature>
<dbReference type="RefSeq" id="WP_095068913.1">
    <property type="nucleotide sequence ID" value="NZ_LT899436.1"/>
</dbReference>
<reference evidence="3 4" key="1">
    <citation type="submission" date="2017-07" db="EMBL/GenBank/DDBJ databases">
        <authorList>
            <person name="Sun Z.S."/>
            <person name="Albrecht U."/>
            <person name="Echele G."/>
            <person name="Lee C.C."/>
        </authorList>
    </citation>
    <scope>NUCLEOTIDE SEQUENCE [LARGE SCALE GENOMIC DNA]</scope>
    <source>
        <strain evidence="4">type strain: KCTC 22618</strain>
    </source>
</reference>
<evidence type="ECO:0000313" key="3">
    <source>
        <dbReference type="EMBL" id="SNR14046.1"/>
    </source>
</evidence>
<protein>
    <recommendedName>
        <fullName evidence="5">Anti-sigma factor</fullName>
    </recommendedName>
</protein>
<evidence type="ECO:0000313" key="4">
    <source>
        <dbReference type="Proteomes" id="UP000215214"/>
    </source>
</evidence>
<evidence type="ECO:0008006" key="5">
    <source>
        <dbReference type="Google" id="ProtNLM"/>
    </source>
</evidence>
<keyword evidence="2" id="KW-0812">Transmembrane</keyword>
<name>A0A238U4U4_9FLAO</name>
<accession>A0A238U4U4</accession>
<keyword evidence="4" id="KW-1185">Reference proteome</keyword>
<dbReference type="EMBL" id="LT899436">
    <property type="protein sequence ID" value="SNR14046.1"/>
    <property type="molecule type" value="Genomic_DNA"/>
</dbReference>
<keyword evidence="1" id="KW-0175">Coiled coil</keyword>
<dbReference type="Proteomes" id="UP000215214">
    <property type="component" value="Chromosome TJEJU"/>
</dbReference>